<reference evidence="1" key="1">
    <citation type="submission" date="2021-01" db="EMBL/GenBank/DDBJ databases">
        <title>Phytophthora aleatoria, a newly-described species from Pinus radiata is distinct from Phytophthora cactorum isolates based on comparative genomics.</title>
        <authorList>
            <person name="Mcdougal R."/>
            <person name="Panda P."/>
            <person name="Williams N."/>
            <person name="Studholme D.J."/>
        </authorList>
    </citation>
    <scope>NUCLEOTIDE SEQUENCE</scope>
    <source>
        <strain evidence="1">NZFS 4037</strain>
    </source>
</reference>
<accession>A0A8J5MCG3</accession>
<proteinExistence type="predicted"/>
<sequence length="99" mass="10893">ITPYSRLHSTGKLTCYLCSLRGFTKKALFGCTGYHRGFHVACFSAFHYRHALTSTSLTVRSALDAVCAAAAGGPIVHTRQKKNRTITYVDEIELPKATE</sequence>
<keyword evidence="2" id="KW-1185">Reference proteome</keyword>
<name>A0A8J5MCG3_9STRA</name>
<feature type="non-terminal residue" evidence="1">
    <location>
        <position position="1"/>
    </location>
</feature>
<dbReference type="Proteomes" id="UP000709295">
    <property type="component" value="Unassembled WGS sequence"/>
</dbReference>
<organism evidence="1 2">
    <name type="scientific">Phytophthora aleatoria</name>
    <dbReference type="NCBI Taxonomy" id="2496075"/>
    <lineage>
        <taxon>Eukaryota</taxon>
        <taxon>Sar</taxon>
        <taxon>Stramenopiles</taxon>
        <taxon>Oomycota</taxon>
        <taxon>Peronosporomycetes</taxon>
        <taxon>Peronosporales</taxon>
        <taxon>Peronosporaceae</taxon>
        <taxon>Phytophthora</taxon>
    </lineage>
</organism>
<evidence type="ECO:0000313" key="2">
    <source>
        <dbReference type="Proteomes" id="UP000709295"/>
    </source>
</evidence>
<comment type="caution">
    <text evidence="1">The sequence shown here is derived from an EMBL/GenBank/DDBJ whole genome shotgun (WGS) entry which is preliminary data.</text>
</comment>
<evidence type="ECO:0000313" key="1">
    <source>
        <dbReference type="EMBL" id="KAG6945715.1"/>
    </source>
</evidence>
<dbReference type="EMBL" id="JAENGY010002039">
    <property type="protein sequence ID" value="KAG6945715.1"/>
    <property type="molecule type" value="Genomic_DNA"/>
</dbReference>
<gene>
    <name evidence="1" type="ORF">JG688_00016425</name>
</gene>
<protein>
    <submittedName>
        <fullName evidence="1">Uncharacterized protein</fullName>
    </submittedName>
</protein>
<dbReference type="AlphaFoldDB" id="A0A8J5MCG3"/>